<protein>
    <recommendedName>
        <fullName evidence="1">Rad60/SUMO-like domain-containing protein</fullName>
    </recommendedName>
</protein>
<evidence type="ECO:0000313" key="2">
    <source>
        <dbReference type="EMBL" id="KAL3797041.1"/>
    </source>
</evidence>
<accession>A0ABD3QBG8</accession>
<dbReference type="InterPro" id="IPR029071">
    <property type="entry name" value="Ubiquitin-like_domsf"/>
</dbReference>
<dbReference type="SUPFAM" id="SSF54236">
    <property type="entry name" value="Ubiquitin-like"/>
    <property type="match status" value="2"/>
</dbReference>
<gene>
    <name evidence="2" type="ORF">ACHAWO_006677</name>
</gene>
<dbReference type="Proteomes" id="UP001530400">
    <property type="component" value="Unassembled WGS sequence"/>
</dbReference>
<evidence type="ECO:0000259" key="1">
    <source>
        <dbReference type="Pfam" id="PF11976"/>
    </source>
</evidence>
<proteinExistence type="predicted"/>
<comment type="caution">
    <text evidence="2">The sequence shown here is derived from an EMBL/GenBank/DDBJ whole genome shotgun (WGS) entry which is preliminary data.</text>
</comment>
<dbReference type="CDD" id="cd01763">
    <property type="entry name" value="Ubl_SUMO_like"/>
    <property type="match status" value="2"/>
</dbReference>
<dbReference type="Gene3D" id="3.10.20.90">
    <property type="entry name" value="Phosphatidylinositol 3-kinase Catalytic Subunit, Chain A, domain 1"/>
    <property type="match status" value="2"/>
</dbReference>
<feature type="domain" description="Rad60/SUMO-like" evidence="1">
    <location>
        <begin position="40"/>
        <end position="107"/>
    </location>
</feature>
<dbReference type="EMBL" id="JALLPJ020000268">
    <property type="protein sequence ID" value="KAL3797041.1"/>
    <property type="molecule type" value="Genomic_DNA"/>
</dbReference>
<organism evidence="2 3">
    <name type="scientific">Cyclotella atomus</name>
    <dbReference type="NCBI Taxonomy" id="382360"/>
    <lineage>
        <taxon>Eukaryota</taxon>
        <taxon>Sar</taxon>
        <taxon>Stramenopiles</taxon>
        <taxon>Ochrophyta</taxon>
        <taxon>Bacillariophyta</taxon>
        <taxon>Coscinodiscophyceae</taxon>
        <taxon>Thalassiosirophycidae</taxon>
        <taxon>Stephanodiscales</taxon>
        <taxon>Stephanodiscaceae</taxon>
        <taxon>Cyclotella</taxon>
    </lineage>
</organism>
<name>A0ABD3QBG8_9STRA</name>
<keyword evidence="3" id="KW-1185">Reference proteome</keyword>
<reference evidence="2 3" key="1">
    <citation type="submission" date="2024-10" db="EMBL/GenBank/DDBJ databases">
        <title>Updated reference genomes for cyclostephanoid diatoms.</title>
        <authorList>
            <person name="Roberts W.R."/>
            <person name="Alverson A.J."/>
        </authorList>
    </citation>
    <scope>NUCLEOTIDE SEQUENCE [LARGE SCALE GENOMIC DNA]</scope>
    <source>
        <strain evidence="2 3">AJA010-31</strain>
    </source>
</reference>
<sequence>MVDLNKLLDDIRQQSATAAAMQRPMRCVSPDPPDDDKIIIRVKDQSGEETRYLVWKYTKLSKVFAAYCIREGVDASTLMFRLYGADIDGNDTPAMLGMEDQDQIDAVRVNVPVKEVPLDEPPKDTILIMVRDQSRKALFVKVKKSTKLSEVFQAYRMRKGLDMDVGSTGLTLSLNGVNIDGNDTPHMLQLKYCSQIDAILEP</sequence>
<feature type="domain" description="Rad60/SUMO-like" evidence="1">
    <location>
        <begin position="126"/>
        <end position="200"/>
    </location>
</feature>
<evidence type="ECO:0000313" key="3">
    <source>
        <dbReference type="Proteomes" id="UP001530400"/>
    </source>
</evidence>
<dbReference type="PANTHER" id="PTHR10562">
    <property type="entry name" value="SMALL UBIQUITIN-RELATED MODIFIER"/>
    <property type="match status" value="1"/>
</dbReference>
<dbReference type="AlphaFoldDB" id="A0ABD3QBG8"/>
<dbReference type="Pfam" id="PF11976">
    <property type="entry name" value="Rad60-SLD"/>
    <property type="match status" value="2"/>
</dbReference>
<dbReference type="InterPro" id="IPR022617">
    <property type="entry name" value="Rad60/SUMO-like_dom"/>
</dbReference>